<keyword evidence="11 17" id="KW-0472">Membrane</keyword>
<comment type="pathway">
    <text evidence="2 17">Protein modification; protein glycosylation.</text>
</comment>
<keyword evidence="6 17" id="KW-0812">Transmembrane</keyword>
<evidence type="ECO:0000256" key="15">
    <source>
        <dbReference type="ARBA" id="ARBA00041712"/>
    </source>
</evidence>
<evidence type="ECO:0000256" key="5">
    <source>
        <dbReference type="ARBA" id="ARBA00022679"/>
    </source>
</evidence>
<accession>A0A1I7WGA4</accession>
<name>A0A1I7WGA4_HETBA</name>
<dbReference type="InterPro" id="IPR004139">
    <property type="entry name" value="Glyco_trans_13"/>
</dbReference>
<evidence type="ECO:0000256" key="12">
    <source>
        <dbReference type="ARBA" id="ARBA00023211"/>
    </source>
</evidence>
<dbReference type="Proteomes" id="UP000095283">
    <property type="component" value="Unplaced"/>
</dbReference>
<comment type="similarity">
    <text evidence="3 17">Belongs to the glycosyltransferase 13 family.</text>
</comment>
<evidence type="ECO:0000256" key="9">
    <source>
        <dbReference type="ARBA" id="ARBA00022989"/>
    </source>
</evidence>
<dbReference type="PANTHER" id="PTHR10468">
    <property type="entry name" value="PROTEIN O-LINKED-MANNOSE BETA-1,2-N-ACETYLGLUCOSAMINYLTRANSFERASE 1/ALPHA-1,3-MANNOSYL-GLYCOPROTEIN 2-BETA-N-ACETYLGLUCOSAMINYLTRANSFERASE"/>
    <property type="match status" value="1"/>
</dbReference>
<evidence type="ECO:0000256" key="17">
    <source>
        <dbReference type="RuleBase" id="RU368119"/>
    </source>
</evidence>
<evidence type="ECO:0000256" key="8">
    <source>
        <dbReference type="ARBA" id="ARBA00022968"/>
    </source>
</evidence>
<dbReference type="PANTHER" id="PTHR10468:SF3">
    <property type="entry name" value="ALPHA-1,3-MANNOSYL-GLYCOPROTEIN 2-BETA-N-ACETYLGLUCOSAMINYLTRANSFERASE"/>
    <property type="match status" value="1"/>
</dbReference>
<protein>
    <recommendedName>
        <fullName evidence="14 17">Alpha-1,3-mannosyl-glycoprotein 2-beta-N-acetylglucosaminyltransferase</fullName>
        <shortName evidence="17">GNT-I</shortName>
        <shortName evidence="17">GlcNAc-T I</shortName>
        <ecNumber evidence="14 17">2.4.1.101</ecNumber>
    </recommendedName>
    <alternativeName>
        <fullName evidence="15 17">N-glycosyl-oligosaccharide-glycoprotein N-acetylglucosaminyltransferase I</fullName>
    </alternativeName>
</protein>
<reference evidence="19" key="1">
    <citation type="submission" date="2016-11" db="UniProtKB">
        <authorList>
            <consortium name="WormBaseParasite"/>
        </authorList>
    </citation>
    <scope>IDENTIFICATION</scope>
</reference>
<keyword evidence="7 17" id="KW-0479">Metal-binding</keyword>
<dbReference type="InterPro" id="IPR052261">
    <property type="entry name" value="Glycosyltransferase_13"/>
</dbReference>
<evidence type="ECO:0000256" key="14">
    <source>
        <dbReference type="ARBA" id="ARBA00038949"/>
    </source>
</evidence>
<feature type="transmembrane region" description="Helical" evidence="17">
    <location>
        <begin position="32"/>
        <end position="55"/>
    </location>
</feature>
<evidence type="ECO:0000256" key="2">
    <source>
        <dbReference type="ARBA" id="ARBA00004922"/>
    </source>
</evidence>
<dbReference type="AlphaFoldDB" id="A0A1I7WGA4"/>
<dbReference type="GO" id="GO:0000139">
    <property type="term" value="C:Golgi membrane"/>
    <property type="evidence" value="ECO:0007669"/>
    <property type="project" value="UniProtKB-SubCell"/>
</dbReference>
<dbReference type="Gene3D" id="3.90.550.10">
    <property type="entry name" value="Spore Coat Polysaccharide Biosynthesis Protein SpsA, Chain A"/>
    <property type="match status" value="1"/>
</dbReference>
<dbReference type="Pfam" id="PF03071">
    <property type="entry name" value="GNT-I"/>
    <property type="match status" value="1"/>
</dbReference>
<dbReference type="GO" id="GO:0006487">
    <property type="term" value="P:protein N-linked glycosylation"/>
    <property type="evidence" value="ECO:0007669"/>
    <property type="project" value="TreeGrafter"/>
</dbReference>
<comment type="catalytic activity">
    <reaction evidence="16 17">
        <text>N(4)-(alpha-D-Man-(1-&gt;3)-[alpha-D-Man-(1-&gt;3)-[alpha-D-Man-(1-&gt;6)]-alpha-D-Man-(1-&gt;6)]-beta-D-Man-(1-&gt;4)-beta-D-GlcNAc-(1-&gt;4)-beta-D-GlcNAc)-L-asparaginyl-[protein] (N-glucan mannose isomer 5A1,2) + UDP-N-acetyl-alpha-D-glucosamine = N(4)-{beta-D-GlcNAc-(1-&gt;2)-alpha-D-Man-(1-&gt;3)-[alpha-D-Man-(1-&gt;3)-[alpha-D-Man-(1-&gt;6)]-alpha-D-Man-(1-&gt;6)]-beta-D-Man-(1-&gt;4)-beta-D-GlcNAc-(1-&gt;4)-beta-D-GlcNAc}-L-asparaginyl-[protein] + UDP + H(+)</text>
        <dbReference type="Rhea" id="RHEA:11456"/>
        <dbReference type="Rhea" id="RHEA-COMP:14367"/>
        <dbReference type="Rhea" id="RHEA-COMP:14368"/>
        <dbReference type="ChEBI" id="CHEBI:15378"/>
        <dbReference type="ChEBI" id="CHEBI:57705"/>
        <dbReference type="ChEBI" id="CHEBI:58223"/>
        <dbReference type="ChEBI" id="CHEBI:59087"/>
        <dbReference type="ChEBI" id="CHEBI:60625"/>
        <dbReference type="EC" id="2.4.1.101"/>
    </reaction>
</comment>
<evidence type="ECO:0000256" key="1">
    <source>
        <dbReference type="ARBA" id="ARBA00004323"/>
    </source>
</evidence>
<dbReference type="UniPathway" id="UPA00378"/>
<comment type="subcellular location">
    <subcellularLocation>
        <location evidence="1 17">Golgi apparatus membrane</location>
        <topology evidence="1 17">Single-pass type II membrane protein</topology>
    </subcellularLocation>
</comment>
<comment type="function">
    <text evidence="13 17">Initiates complex N-linked carbohydrate formation. Essential for the conversion of high-mannose to hybrid and complex N-glycans.</text>
</comment>
<evidence type="ECO:0000313" key="18">
    <source>
        <dbReference type="Proteomes" id="UP000095283"/>
    </source>
</evidence>
<keyword evidence="5" id="KW-0808">Transferase</keyword>
<evidence type="ECO:0000256" key="16">
    <source>
        <dbReference type="ARBA" id="ARBA00049421"/>
    </source>
</evidence>
<keyword evidence="12 17" id="KW-0464">Manganese</keyword>
<evidence type="ECO:0000256" key="4">
    <source>
        <dbReference type="ARBA" id="ARBA00022676"/>
    </source>
</evidence>
<sequence length="380" mass="43819">MRKKSSTHTLTAPWVNTVDNARRKARMKAFTMLSMNLLFWGPYCMLGIVNAAVVFEGFADFQFVAALVVFNAISNIMFRSFQDVFISIQLDSHQKITISNPRNAIFMTLTNPLQPLSRISDVVYFKTNKQQKFTSITEEYPAPVVLHPANMRLCKQNACDPVLARGFFTGLICDILFKTRLDNSSTMLVKIRRHVFNPVIARLKIKEVLCIISIAGFLAYLYTSVPSSNRENVSSDFVAASSILKALLYFFNTYWQSIGLPHERETPKRGKNYQYIAEHYKWALNLLFMEMRFEYVCFLFSIKIHDLDIADDFFSYFTWAKRILEKDPTVWCASAWNDNGIPKLVDRERSEKIWRTDFFPGLGISSKAFNILKAVLTKTE</sequence>
<keyword evidence="9 17" id="KW-1133">Transmembrane helix</keyword>
<evidence type="ECO:0000256" key="6">
    <source>
        <dbReference type="ARBA" id="ARBA00022692"/>
    </source>
</evidence>
<dbReference type="WBParaSite" id="Hba_03960">
    <property type="protein sequence ID" value="Hba_03960"/>
    <property type="gene ID" value="Hba_03960"/>
</dbReference>
<evidence type="ECO:0000256" key="7">
    <source>
        <dbReference type="ARBA" id="ARBA00022723"/>
    </source>
</evidence>
<proteinExistence type="inferred from homology"/>
<comment type="cofactor">
    <cofactor evidence="17">
        <name>Mn(2+)</name>
        <dbReference type="ChEBI" id="CHEBI:29035"/>
    </cofactor>
    <text evidence="17">The cofactor is mostly bound to the substrate.</text>
</comment>
<evidence type="ECO:0000256" key="3">
    <source>
        <dbReference type="ARBA" id="ARBA00006492"/>
    </source>
</evidence>
<dbReference type="EC" id="2.4.1.101" evidence="14 17"/>
<dbReference type="InterPro" id="IPR029044">
    <property type="entry name" value="Nucleotide-diphossugar_trans"/>
</dbReference>
<keyword evidence="10 17" id="KW-0333">Golgi apparatus</keyword>
<evidence type="ECO:0000313" key="19">
    <source>
        <dbReference type="WBParaSite" id="Hba_03960"/>
    </source>
</evidence>
<dbReference type="GO" id="GO:0003827">
    <property type="term" value="F:alpha-1,3-mannosylglycoprotein 2-beta-N-acetylglucosaminyltransferase activity"/>
    <property type="evidence" value="ECO:0007669"/>
    <property type="project" value="UniProtKB-UniRule"/>
</dbReference>
<keyword evidence="4 17" id="KW-0328">Glycosyltransferase</keyword>
<keyword evidence="18" id="KW-1185">Reference proteome</keyword>
<organism evidence="18 19">
    <name type="scientific">Heterorhabditis bacteriophora</name>
    <name type="common">Entomopathogenic nematode worm</name>
    <dbReference type="NCBI Taxonomy" id="37862"/>
    <lineage>
        <taxon>Eukaryota</taxon>
        <taxon>Metazoa</taxon>
        <taxon>Ecdysozoa</taxon>
        <taxon>Nematoda</taxon>
        <taxon>Chromadorea</taxon>
        <taxon>Rhabditida</taxon>
        <taxon>Rhabditina</taxon>
        <taxon>Rhabditomorpha</taxon>
        <taxon>Strongyloidea</taxon>
        <taxon>Heterorhabditidae</taxon>
        <taxon>Heterorhabditis</taxon>
    </lineage>
</organism>
<evidence type="ECO:0000256" key="11">
    <source>
        <dbReference type="ARBA" id="ARBA00023136"/>
    </source>
</evidence>
<dbReference type="GO" id="GO:0030145">
    <property type="term" value="F:manganese ion binding"/>
    <property type="evidence" value="ECO:0007669"/>
    <property type="project" value="UniProtKB-UniRule"/>
</dbReference>
<evidence type="ECO:0000256" key="13">
    <source>
        <dbReference type="ARBA" id="ARBA00037706"/>
    </source>
</evidence>
<evidence type="ECO:0000256" key="10">
    <source>
        <dbReference type="ARBA" id="ARBA00023034"/>
    </source>
</evidence>
<keyword evidence="8 17" id="KW-0735">Signal-anchor</keyword>